<evidence type="ECO:0000313" key="5">
    <source>
        <dbReference type="Proteomes" id="UP000600247"/>
    </source>
</evidence>
<dbReference type="PANTHER" id="PTHR34216:SF3">
    <property type="entry name" value="POLY-BETA-1,6-N-ACETYL-D-GLUCOSAMINE N-DEACETYLASE"/>
    <property type="match status" value="1"/>
</dbReference>
<comment type="caution">
    <text evidence="4">The sequence shown here is derived from an EMBL/GenBank/DDBJ whole genome shotgun (WGS) entry which is preliminary data.</text>
</comment>
<dbReference type="GO" id="GO:0005975">
    <property type="term" value="P:carbohydrate metabolic process"/>
    <property type="evidence" value="ECO:0007669"/>
    <property type="project" value="InterPro"/>
</dbReference>
<gene>
    <name evidence="4" type="ORF">GCM10010918_31620</name>
</gene>
<dbReference type="SUPFAM" id="SSF88713">
    <property type="entry name" value="Glycoside hydrolase/deacetylase"/>
    <property type="match status" value="1"/>
</dbReference>
<dbReference type="AlphaFoldDB" id="A0A917HBD0"/>
<dbReference type="PANTHER" id="PTHR34216">
    <property type="match status" value="1"/>
</dbReference>
<evidence type="ECO:0000256" key="2">
    <source>
        <dbReference type="ARBA" id="ARBA00022729"/>
    </source>
</evidence>
<accession>A0A917HBD0</accession>
<keyword evidence="5" id="KW-1185">Reference proteome</keyword>
<name>A0A917HBD0_9BACL</name>
<evidence type="ECO:0000259" key="3">
    <source>
        <dbReference type="PROSITE" id="PS51677"/>
    </source>
</evidence>
<dbReference type="Proteomes" id="UP000600247">
    <property type="component" value="Unassembled WGS sequence"/>
</dbReference>
<dbReference type="EMBL" id="BMHY01000005">
    <property type="protein sequence ID" value="GGG73268.1"/>
    <property type="molecule type" value="Genomic_DNA"/>
</dbReference>
<organism evidence="4 5">
    <name type="scientific">Paenibacillus radicis</name>
    <name type="common">ex Gao et al. 2016</name>
    <dbReference type="NCBI Taxonomy" id="1737354"/>
    <lineage>
        <taxon>Bacteria</taxon>
        <taxon>Bacillati</taxon>
        <taxon>Bacillota</taxon>
        <taxon>Bacilli</taxon>
        <taxon>Bacillales</taxon>
        <taxon>Paenibacillaceae</taxon>
        <taxon>Paenibacillus</taxon>
    </lineage>
</organism>
<sequence>MMKKKQNFSLAAPQRWMTLILVIGLVAILSACSESALSPNNKVTFTVNGEKVKQPPALTVDQGEPMVPAAFLESTFNVKLEWALKQDNGNNGVFYSNQVAVLMYHDISKDPQKDKSAISDTQFEEQMELLKTNGFHVISIKQYADFILREGTVPDNAVLLTFDDGYESFYTDAYPILKRYEYPAVNFVIVSSVGDNKNGAPKMTWDQMREMQKSGMDFYNHTYNLHRYGAMREDGLKKPVMTRKQYFKDEKRMETDAEYTARITNDLTEAERILKQELNNPMSVVAFPYGAYNDEVLAIMKKLGIELSFTVKEGINGKGQTNGFRVNGSKYGESSKQLIEKLKGLTVEDGEVQVFLNGKEAEFTSLKPMKRKEGVMIPLRDFCKMNKMKLDWNSKKNRIAIDT</sequence>
<evidence type="ECO:0000256" key="1">
    <source>
        <dbReference type="ARBA" id="ARBA00004613"/>
    </source>
</evidence>
<dbReference type="InterPro" id="IPR002509">
    <property type="entry name" value="NODB_dom"/>
</dbReference>
<dbReference type="PROSITE" id="PS51677">
    <property type="entry name" value="NODB"/>
    <property type="match status" value="1"/>
</dbReference>
<dbReference type="Pfam" id="PF01522">
    <property type="entry name" value="Polysacc_deac_1"/>
    <property type="match status" value="1"/>
</dbReference>
<dbReference type="PROSITE" id="PS51257">
    <property type="entry name" value="PROKAR_LIPOPROTEIN"/>
    <property type="match status" value="1"/>
</dbReference>
<reference evidence="4 5" key="1">
    <citation type="journal article" date="2014" name="Int. J. Syst. Evol. Microbiol.">
        <title>Complete genome sequence of Corynebacterium casei LMG S-19264T (=DSM 44701T), isolated from a smear-ripened cheese.</title>
        <authorList>
            <consortium name="US DOE Joint Genome Institute (JGI-PGF)"/>
            <person name="Walter F."/>
            <person name="Albersmeier A."/>
            <person name="Kalinowski J."/>
            <person name="Ruckert C."/>
        </authorList>
    </citation>
    <scope>NUCLEOTIDE SEQUENCE [LARGE SCALE GENOMIC DNA]</scope>
    <source>
        <strain evidence="4 5">CGMCC 1.15286</strain>
    </source>
</reference>
<evidence type="ECO:0000313" key="4">
    <source>
        <dbReference type="EMBL" id="GGG73268.1"/>
    </source>
</evidence>
<dbReference type="InterPro" id="IPR011330">
    <property type="entry name" value="Glyco_hydro/deAcase_b/a-brl"/>
</dbReference>
<dbReference type="GO" id="GO:0005576">
    <property type="term" value="C:extracellular region"/>
    <property type="evidence" value="ECO:0007669"/>
    <property type="project" value="UniProtKB-SubCell"/>
</dbReference>
<comment type="subcellular location">
    <subcellularLocation>
        <location evidence="1">Secreted</location>
    </subcellularLocation>
</comment>
<proteinExistence type="predicted"/>
<dbReference type="InterPro" id="IPR051398">
    <property type="entry name" value="Polysacch_Deacetylase"/>
</dbReference>
<protein>
    <recommendedName>
        <fullName evidence="3">NodB homology domain-containing protein</fullName>
    </recommendedName>
</protein>
<feature type="domain" description="NodB homology" evidence="3">
    <location>
        <begin position="156"/>
        <end position="403"/>
    </location>
</feature>
<keyword evidence="2" id="KW-0732">Signal</keyword>
<dbReference type="Gene3D" id="3.20.20.370">
    <property type="entry name" value="Glycoside hydrolase/deacetylase"/>
    <property type="match status" value="1"/>
</dbReference>
<dbReference type="GO" id="GO:0016810">
    <property type="term" value="F:hydrolase activity, acting on carbon-nitrogen (but not peptide) bonds"/>
    <property type="evidence" value="ECO:0007669"/>
    <property type="project" value="InterPro"/>
</dbReference>